<dbReference type="Gene3D" id="1.20.930.20">
    <property type="entry name" value="Adaptor protein Cbl, N-terminal domain"/>
    <property type="match status" value="1"/>
</dbReference>
<dbReference type="AlphaFoldDB" id="A0AAD6S6R5"/>
<evidence type="ECO:0000256" key="1">
    <source>
        <dbReference type="SAM" id="MobiDB-lite"/>
    </source>
</evidence>
<dbReference type="InterPro" id="IPR036537">
    <property type="entry name" value="Adaptor_Cbl_N_dom_sf"/>
</dbReference>
<dbReference type="InterPro" id="IPR027417">
    <property type="entry name" value="P-loop_NTPase"/>
</dbReference>
<organism evidence="3 4">
    <name type="scientific">Mycena alexandri</name>
    <dbReference type="NCBI Taxonomy" id="1745969"/>
    <lineage>
        <taxon>Eukaryota</taxon>
        <taxon>Fungi</taxon>
        <taxon>Dikarya</taxon>
        <taxon>Basidiomycota</taxon>
        <taxon>Agaricomycotina</taxon>
        <taxon>Agaricomycetes</taxon>
        <taxon>Agaricomycetidae</taxon>
        <taxon>Agaricales</taxon>
        <taxon>Marasmiineae</taxon>
        <taxon>Mycenaceae</taxon>
        <taxon>Mycena</taxon>
    </lineage>
</organism>
<dbReference type="Pfam" id="PF20703">
    <property type="entry name" value="nSTAND1"/>
    <property type="match status" value="1"/>
</dbReference>
<dbReference type="GO" id="GO:0007166">
    <property type="term" value="P:cell surface receptor signaling pathway"/>
    <property type="evidence" value="ECO:0007669"/>
    <property type="project" value="InterPro"/>
</dbReference>
<dbReference type="EMBL" id="JARJCM010000215">
    <property type="protein sequence ID" value="KAJ7022153.1"/>
    <property type="molecule type" value="Genomic_DNA"/>
</dbReference>
<gene>
    <name evidence="3" type="ORF">C8F04DRAFT_1311666</name>
</gene>
<keyword evidence="4" id="KW-1185">Reference proteome</keyword>
<dbReference type="Proteomes" id="UP001218188">
    <property type="component" value="Unassembled WGS sequence"/>
</dbReference>
<comment type="caution">
    <text evidence="3">The sequence shown here is derived from an EMBL/GenBank/DDBJ whole genome shotgun (WGS) entry which is preliminary data.</text>
</comment>
<protein>
    <recommendedName>
        <fullName evidence="2">Novel STAND NTPase 1 domain-containing protein</fullName>
    </recommendedName>
</protein>
<evidence type="ECO:0000313" key="3">
    <source>
        <dbReference type="EMBL" id="KAJ7022153.1"/>
    </source>
</evidence>
<dbReference type="SUPFAM" id="SSF52540">
    <property type="entry name" value="P-loop containing nucleoside triphosphate hydrolases"/>
    <property type="match status" value="1"/>
</dbReference>
<dbReference type="PANTHER" id="PTHR47691">
    <property type="entry name" value="REGULATOR-RELATED"/>
    <property type="match status" value="1"/>
</dbReference>
<feature type="domain" description="Novel STAND NTPase 1" evidence="2">
    <location>
        <begin position="221"/>
        <end position="359"/>
    </location>
</feature>
<dbReference type="InterPro" id="IPR011990">
    <property type="entry name" value="TPR-like_helical_dom_sf"/>
</dbReference>
<evidence type="ECO:0000313" key="4">
    <source>
        <dbReference type="Proteomes" id="UP001218188"/>
    </source>
</evidence>
<dbReference type="InterPro" id="IPR049052">
    <property type="entry name" value="nSTAND1"/>
</dbReference>
<sequence length="1089" mass="120757">MRNPPDIPTEMPRQPTAAETRLREVVSCLHPVIGLLEDLSDAFGTPFVPIISSTVNALIGVVQTAKSNKEDCTSLLEQVHQLIVAIVQLHVRSESTGGTLAPGILRDIGKFTETLQKLYTFVEGQQGGNIFKRIVHHRDLSGLLKDCQAALRYAFDAFKVEMNANLFKDISQVQRMTESAQKDLLDMIAAVSDGDESGKSSSTMLSTQNSSDSFSMLPARPKIFHGREAEIEHIVKILVQGLARIPILGAGGIGKTSLSKAVLYHPDVIASYDNLVFVSCDSVTNSVDLAGLVGSYVGLKAGKDLTKQVMTYFSKCTRCLLVLDNLESSWEPLESRSDVEEFLSLLTDLPHLALLVTLRGAERPGKVQWSRPFLLPLQPLPDEAAHQTFIDIADDFHDKNHVQQLLLLTDNMPLAVNLIAHLANDKGCPNVLARWKTERTSIFSTANGRDRVSNLDASIKLSLSSPRILAESGAKDLLGLLSILPDGLSNVELLQSELPIQNALKCKAILLQTALGYSENQRIKVFAPIREHMQHFRPVPLRMTRPVQTYFHSLLELYQKHRGMQQSVQTVQQIRSNAGNLNQILVLGLNVDNPDLAQTIRCTICLNSFRRLMGHSPTVLMDCIPELLPHLDDPGLAAEINVELIHLAEYNPLPNPEHFIAQTIGHFKNFKDPALETLFYLAVGYYEFYVRSDLARSMKFLEKGLFLARAHADHHRESIGFIYLAMIKWNRGDYRTAQGHSQTAYELSKLSGNLYQQTVALRTEAQCCTQLGDYRGSILLSQKARELLALCNMSTGTLYQLLVANEAEVHLLKSEYTQAHRIYAQSIQDTSPEQSPYNHALSLLSTAEIEIIIGAAESEVRPKIALARELFSAQGNQIPVTQCDMVQADLELREGNKAVAEASFCRCLASSWLGNGEIRSYCLERLGDIRRWKKQSTNNWAVVYLADSQTSHNMLALHKALLFIADIFIHAGEGDTASALLVVALDGFTSMDVHRGRAECLLRLGQVSLGRKELPLAVQFWSQARPFFERASQTTKVMHIDSTIAQVEKEIPQHHEGNLAHLPFLVNASLTVCKLGNGALDTSEPEQCA</sequence>
<dbReference type="Gene3D" id="3.40.50.300">
    <property type="entry name" value="P-loop containing nucleotide triphosphate hydrolases"/>
    <property type="match status" value="1"/>
</dbReference>
<name>A0AAD6S6R5_9AGAR</name>
<dbReference type="InterPro" id="IPR059179">
    <property type="entry name" value="MLKL-like_MCAfunc"/>
</dbReference>
<accession>A0AAD6S6R5</accession>
<dbReference type="PANTHER" id="PTHR47691:SF3">
    <property type="entry name" value="HTH-TYPE TRANSCRIPTIONAL REGULATOR RV0890C-RELATED"/>
    <property type="match status" value="1"/>
</dbReference>
<dbReference type="CDD" id="cd21037">
    <property type="entry name" value="MLKL_NTD"/>
    <property type="match status" value="1"/>
</dbReference>
<dbReference type="SUPFAM" id="SSF48452">
    <property type="entry name" value="TPR-like"/>
    <property type="match status" value="1"/>
</dbReference>
<feature type="region of interest" description="Disordered" evidence="1">
    <location>
        <begin position="194"/>
        <end position="213"/>
    </location>
</feature>
<evidence type="ECO:0000259" key="2">
    <source>
        <dbReference type="Pfam" id="PF20703"/>
    </source>
</evidence>
<feature type="compositionally biased region" description="Low complexity" evidence="1">
    <location>
        <begin position="200"/>
        <end position="213"/>
    </location>
</feature>
<dbReference type="Gene3D" id="1.25.40.10">
    <property type="entry name" value="Tetratricopeptide repeat domain"/>
    <property type="match status" value="1"/>
</dbReference>
<proteinExistence type="predicted"/>
<reference evidence="3" key="1">
    <citation type="submission" date="2023-03" db="EMBL/GenBank/DDBJ databases">
        <title>Massive genome expansion in bonnet fungi (Mycena s.s.) driven by repeated elements and novel gene families across ecological guilds.</title>
        <authorList>
            <consortium name="Lawrence Berkeley National Laboratory"/>
            <person name="Harder C.B."/>
            <person name="Miyauchi S."/>
            <person name="Viragh M."/>
            <person name="Kuo A."/>
            <person name="Thoen E."/>
            <person name="Andreopoulos B."/>
            <person name="Lu D."/>
            <person name="Skrede I."/>
            <person name="Drula E."/>
            <person name="Henrissat B."/>
            <person name="Morin E."/>
            <person name="Kohler A."/>
            <person name="Barry K."/>
            <person name="LaButti K."/>
            <person name="Morin E."/>
            <person name="Salamov A."/>
            <person name="Lipzen A."/>
            <person name="Mereny Z."/>
            <person name="Hegedus B."/>
            <person name="Baldrian P."/>
            <person name="Stursova M."/>
            <person name="Weitz H."/>
            <person name="Taylor A."/>
            <person name="Grigoriev I.V."/>
            <person name="Nagy L.G."/>
            <person name="Martin F."/>
            <person name="Kauserud H."/>
        </authorList>
    </citation>
    <scope>NUCLEOTIDE SEQUENCE</scope>
    <source>
        <strain evidence="3">CBHHK200</strain>
    </source>
</reference>